<evidence type="ECO:0000313" key="10">
    <source>
        <dbReference type="Proteomes" id="UP001366060"/>
    </source>
</evidence>
<dbReference type="InterPro" id="IPR050280">
    <property type="entry name" value="OMP_Chaperone_SurA"/>
</dbReference>
<dbReference type="SUPFAM" id="SSF109998">
    <property type="entry name" value="Triger factor/SurA peptide-binding domain-like"/>
    <property type="match status" value="1"/>
</dbReference>
<dbReference type="Pfam" id="PF00639">
    <property type="entry name" value="Rotamase"/>
    <property type="match status" value="1"/>
</dbReference>
<dbReference type="Proteomes" id="UP001366060">
    <property type="component" value="Unassembled WGS sequence"/>
</dbReference>
<evidence type="ECO:0000256" key="1">
    <source>
        <dbReference type="ARBA" id="ARBA00022729"/>
    </source>
</evidence>
<feature type="domain" description="PpiC" evidence="8">
    <location>
        <begin position="285"/>
        <end position="385"/>
    </location>
</feature>
<dbReference type="Gene3D" id="3.10.50.40">
    <property type="match status" value="2"/>
</dbReference>
<feature type="signal peptide" evidence="7">
    <location>
        <begin position="1"/>
        <end position="23"/>
    </location>
</feature>
<dbReference type="Pfam" id="PF09312">
    <property type="entry name" value="SurA_N"/>
    <property type="match status" value="1"/>
</dbReference>
<comment type="caution">
    <text evidence="9">The sequence shown here is derived from an EMBL/GenBank/DDBJ whole genome shotgun (WGS) entry which is preliminary data.</text>
</comment>
<dbReference type="EMBL" id="JBAKBA010000006">
    <property type="protein sequence ID" value="MEL0658315.1"/>
    <property type="molecule type" value="Genomic_DNA"/>
</dbReference>
<comment type="domain">
    <text evidence="7">The PPIase activity resides only in the second parvulin domain. The N-terminal region and the C-terminal tail are necessary and sufficient for the chaperone activity of SurA. The PPIase activity is dispensable for SurA to function as a chaperone. The N-terminal region and the C-terminal tail are also required for porin recognition.</text>
</comment>
<dbReference type="InterPro" id="IPR046357">
    <property type="entry name" value="PPIase_dom_sf"/>
</dbReference>
<proteinExistence type="inferred from homology"/>
<keyword evidence="5 7" id="KW-0143">Chaperone</keyword>
<dbReference type="HAMAP" id="MF_01183">
    <property type="entry name" value="Chaperone_SurA"/>
    <property type="match status" value="1"/>
</dbReference>
<feature type="domain" description="PpiC" evidence="8">
    <location>
        <begin position="174"/>
        <end position="276"/>
    </location>
</feature>
<dbReference type="InterPro" id="IPR023034">
    <property type="entry name" value="PPIase_SurA"/>
</dbReference>
<dbReference type="PROSITE" id="PS01096">
    <property type="entry name" value="PPIC_PPIASE_1"/>
    <property type="match status" value="1"/>
</dbReference>
<protein>
    <recommendedName>
        <fullName evidence="7">Chaperone SurA</fullName>
    </recommendedName>
    <alternativeName>
        <fullName evidence="7">Peptidyl-prolyl cis-trans isomerase SurA</fullName>
        <shortName evidence="7">PPIase SurA</shortName>
        <ecNumber evidence="7">5.2.1.8</ecNumber>
    </alternativeName>
    <alternativeName>
        <fullName evidence="7">Rotamase SurA</fullName>
    </alternativeName>
</protein>
<dbReference type="InterPro" id="IPR023058">
    <property type="entry name" value="PPIase_PpiC_CS"/>
</dbReference>
<name>A0ABU9H937_9GAMM</name>
<reference evidence="9 10" key="1">
    <citation type="submission" date="2024-02" db="EMBL/GenBank/DDBJ databases">
        <title>Bacteria isolated from the canopy kelp, Nereocystis luetkeana.</title>
        <authorList>
            <person name="Pfister C.A."/>
            <person name="Younker I.T."/>
            <person name="Light S.H."/>
        </authorList>
    </citation>
    <scope>NUCLEOTIDE SEQUENCE [LARGE SCALE GENOMIC DNA]</scope>
    <source>
        <strain evidence="9 10">TI.2.07</strain>
    </source>
</reference>
<keyword evidence="1 7" id="KW-0732">Signal</keyword>
<dbReference type="InterPro" id="IPR000297">
    <property type="entry name" value="PPIase_PpiC"/>
</dbReference>
<evidence type="ECO:0000256" key="3">
    <source>
        <dbReference type="ARBA" id="ARBA00022764"/>
    </source>
</evidence>
<evidence type="ECO:0000256" key="4">
    <source>
        <dbReference type="ARBA" id="ARBA00023110"/>
    </source>
</evidence>
<evidence type="ECO:0000313" key="9">
    <source>
        <dbReference type="EMBL" id="MEL0658315.1"/>
    </source>
</evidence>
<dbReference type="InterPro" id="IPR015391">
    <property type="entry name" value="SurA_N"/>
</dbReference>
<keyword evidence="4 7" id="KW-0697">Rotamase</keyword>
<dbReference type="InterPro" id="IPR027304">
    <property type="entry name" value="Trigger_fact/SurA_dom_sf"/>
</dbReference>
<dbReference type="RefSeq" id="WP_341626988.1">
    <property type="nucleotide sequence ID" value="NZ_JBAKBA010000006.1"/>
</dbReference>
<evidence type="ECO:0000256" key="7">
    <source>
        <dbReference type="HAMAP-Rule" id="MF_01183"/>
    </source>
</evidence>
<keyword evidence="10" id="KW-1185">Reference proteome</keyword>
<dbReference type="Gene3D" id="1.10.4030.10">
    <property type="entry name" value="Porin chaperone SurA, peptide-binding domain"/>
    <property type="match status" value="1"/>
</dbReference>
<comment type="subcellular location">
    <subcellularLocation>
        <location evidence="7">Periplasm</location>
    </subcellularLocation>
    <text evidence="7">Is capable of associating with the outer membrane.</text>
</comment>
<keyword evidence="3 7" id="KW-0574">Periplasm</keyword>
<feature type="chain" id="PRO_5044904570" description="Chaperone SurA" evidence="7">
    <location>
        <begin position="24"/>
        <end position="438"/>
    </location>
</feature>
<keyword evidence="2 7" id="KW-0677">Repeat</keyword>
<dbReference type="GO" id="GO:0016853">
    <property type="term" value="F:isomerase activity"/>
    <property type="evidence" value="ECO:0007669"/>
    <property type="project" value="UniProtKB-KW"/>
</dbReference>
<keyword evidence="6 7" id="KW-0413">Isomerase</keyword>
<gene>
    <name evidence="7 9" type="primary">surA</name>
    <name evidence="9" type="ORF">V6255_04095</name>
</gene>
<evidence type="ECO:0000256" key="2">
    <source>
        <dbReference type="ARBA" id="ARBA00022737"/>
    </source>
</evidence>
<dbReference type="Pfam" id="PF13616">
    <property type="entry name" value="Rotamase_3"/>
    <property type="match status" value="1"/>
</dbReference>
<dbReference type="PANTHER" id="PTHR47637:SF1">
    <property type="entry name" value="CHAPERONE SURA"/>
    <property type="match status" value="1"/>
</dbReference>
<comment type="function">
    <text evidence="7">Chaperone involved in the correct folding and assembly of outer membrane proteins. Recognizes specific patterns of aromatic residues and the orientation of their side chains, which are found more frequently in integral outer membrane proteins. May act in both early periplasmic and late outer membrane-associated steps of protein maturation.</text>
</comment>
<dbReference type="PANTHER" id="PTHR47637">
    <property type="entry name" value="CHAPERONE SURA"/>
    <property type="match status" value="1"/>
</dbReference>
<evidence type="ECO:0000256" key="6">
    <source>
        <dbReference type="ARBA" id="ARBA00023235"/>
    </source>
</evidence>
<organism evidence="9 10">
    <name type="scientific">Psychromonas arctica</name>
    <dbReference type="NCBI Taxonomy" id="168275"/>
    <lineage>
        <taxon>Bacteria</taxon>
        <taxon>Pseudomonadati</taxon>
        <taxon>Pseudomonadota</taxon>
        <taxon>Gammaproteobacteria</taxon>
        <taxon>Alteromonadales</taxon>
        <taxon>Psychromonadaceae</taxon>
        <taxon>Psychromonas</taxon>
    </lineage>
</organism>
<evidence type="ECO:0000256" key="5">
    <source>
        <dbReference type="ARBA" id="ARBA00023186"/>
    </source>
</evidence>
<evidence type="ECO:0000259" key="8">
    <source>
        <dbReference type="PROSITE" id="PS50198"/>
    </source>
</evidence>
<dbReference type="NCBIfam" id="NF008038">
    <property type="entry name" value="PRK10770.1"/>
    <property type="match status" value="1"/>
</dbReference>
<comment type="catalytic activity">
    <reaction evidence="7">
        <text>[protein]-peptidylproline (omega=180) = [protein]-peptidylproline (omega=0)</text>
        <dbReference type="Rhea" id="RHEA:16237"/>
        <dbReference type="Rhea" id="RHEA-COMP:10747"/>
        <dbReference type="Rhea" id="RHEA-COMP:10748"/>
        <dbReference type="ChEBI" id="CHEBI:83833"/>
        <dbReference type="ChEBI" id="CHEBI:83834"/>
        <dbReference type="EC" id="5.2.1.8"/>
    </reaction>
</comment>
<dbReference type="EC" id="5.2.1.8" evidence="7"/>
<accession>A0ABU9H937</accession>
<sequence length="438" mass="49549" precursor="true">MKLSKQFLSVLIFATTIPQFANAAEVQLDKIEAVVNNELVLTSDMKNMKRDLIARYKENGEALPDKGNIDKQILDKLISDKLQLQIAERIGLRLSDAQIDQTIEEMAKEKGQSLSEMRSDITAAGINYKAFVNNIRDELTINEVRQIQVRRRINISDQEVQQVIDRINEAGEQSTELKFAHILLKVSDDASAEKKLAIDEKAQQLAQQIENGADIKQLALTNSEGPKALEGGDWGWRKLDDIPSLFAENLTESNKQGDIIGPFHSRLGVHIIQILDKKGGENIMTEEVNARHILVKPTIIMSDEKAKGLLEKLRQEIVDGTKTFDELAKQYSQDPGSAVKGGELGWADPNMYVPEFRDLAKSQPIGEISQPFHTMHGWHLLQVIDKRESDTTKSATKQKAYSMIFRQRFPAEAYAWLNEIRQEAYIKINNPDYIIEEE</sequence>
<dbReference type="PROSITE" id="PS50198">
    <property type="entry name" value="PPIC_PPIASE_2"/>
    <property type="match status" value="2"/>
</dbReference>
<dbReference type="SUPFAM" id="SSF54534">
    <property type="entry name" value="FKBP-like"/>
    <property type="match status" value="2"/>
</dbReference>